<evidence type="ECO:0000313" key="1">
    <source>
        <dbReference type="EMBL" id="TYH24003.1"/>
    </source>
</evidence>
<accession>A0A5D2H0U8</accession>
<dbReference type="EMBL" id="CM017690">
    <property type="protein sequence ID" value="TYH24003.1"/>
    <property type="molecule type" value="Genomic_DNA"/>
</dbReference>
<dbReference type="AlphaFoldDB" id="A0A5D2H0U8"/>
<dbReference type="EMBL" id="CM017690">
    <property type="protein sequence ID" value="TYH24016.1"/>
    <property type="molecule type" value="Genomic_DNA"/>
</dbReference>
<evidence type="ECO:0000313" key="2">
    <source>
        <dbReference type="EMBL" id="TYH24016.1"/>
    </source>
</evidence>
<reference evidence="1 3" key="1">
    <citation type="submission" date="2019-06" db="EMBL/GenBank/DDBJ databases">
        <title>WGS assembly of Gossypium darwinii.</title>
        <authorList>
            <person name="Chen Z.J."/>
            <person name="Sreedasyam A."/>
            <person name="Ando A."/>
            <person name="Song Q."/>
            <person name="De L."/>
            <person name="Hulse-Kemp A."/>
            <person name="Ding M."/>
            <person name="Ye W."/>
            <person name="Kirkbride R."/>
            <person name="Jenkins J."/>
            <person name="Plott C."/>
            <person name="Lovell J."/>
            <person name="Lin Y.-M."/>
            <person name="Vaughn R."/>
            <person name="Liu B."/>
            <person name="Li W."/>
            <person name="Simpson S."/>
            <person name="Scheffler B."/>
            <person name="Saski C."/>
            <person name="Grover C."/>
            <person name="Hu G."/>
            <person name="Conover J."/>
            <person name="Carlson J."/>
            <person name="Shu S."/>
            <person name="Boston L."/>
            <person name="Williams M."/>
            <person name="Peterson D."/>
            <person name="Mcgee K."/>
            <person name="Jones D."/>
            <person name="Wendel J."/>
            <person name="Stelly D."/>
            <person name="Grimwood J."/>
            <person name="Schmutz J."/>
        </authorList>
    </citation>
    <scope>NUCLEOTIDE SEQUENCE [LARGE SCALE GENOMIC DNA]</scope>
    <source>
        <strain evidence="1">1808015.09</strain>
    </source>
</reference>
<proteinExistence type="predicted"/>
<organism evidence="1 3">
    <name type="scientific">Gossypium darwinii</name>
    <name type="common">Darwin's cotton</name>
    <name type="synonym">Gossypium barbadense var. darwinii</name>
    <dbReference type="NCBI Taxonomy" id="34276"/>
    <lineage>
        <taxon>Eukaryota</taxon>
        <taxon>Viridiplantae</taxon>
        <taxon>Streptophyta</taxon>
        <taxon>Embryophyta</taxon>
        <taxon>Tracheophyta</taxon>
        <taxon>Spermatophyta</taxon>
        <taxon>Magnoliopsida</taxon>
        <taxon>eudicotyledons</taxon>
        <taxon>Gunneridae</taxon>
        <taxon>Pentapetalae</taxon>
        <taxon>rosids</taxon>
        <taxon>malvids</taxon>
        <taxon>Malvales</taxon>
        <taxon>Malvaceae</taxon>
        <taxon>Malvoideae</taxon>
        <taxon>Gossypium</taxon>
    </lineage>
</organism>
<dbReference type="Proteomes" id="UP000323506">
    <property type="component" value="Chromosome A03"/>
</dbReference>
<protein>
    <submittedName>
        <fullName evidence="1">Uncharacterized protein</fullName>
    </submittedName>
</protein>
<evidence type="ECO:0000313" key="3">
    <source>
        <dbReference type="Proteomes" id="UP000323506"/>
    </source>
</evidence>
<keyword evidence="3" id="KW-1185">Reference proteome</keyword>
<sequence length="51" mass="5647">MRTPMTRPQDNSGGVRCACCGGGVREALREVANGEERRLKRWGLGLLKRFG</sequence>
<name>A0A5D2H0U8_GOSDA</name>
<gene>
    <name evidence="1" type="ORF">ES288_A03G057000v1</name>
    <name evidence="2" type="ORF">ES288_A03G058100v1</name>
</gene>